<reference evidence="4 5" key="1">
    <citation type="submission" date="2018-03" db="EMBL/GenBank/DDBJ databases">
        <title>Genomic Encyclopedia of Archaeal and Bacterial Type Strains, Phase II (KMG-II): from individual species to whole genera.</title>
        <authorList>
            <person name="Goeker M."/>
        </authorList>
    </citation>
    <scope>NUCLEOTIDE SEQUENCE [LARGE SCALE GENOMIC DNA]</scope>
    <source>
        <strain evidence="4 5">RHA1</strain>
    </source>
</reference>
<protein>
    <submittedName>
        <fullName evidence="4">Serine aminopeptidase S33 family</fullName>
    </submittedName>
</protein>
<dbReference type="RefSeq" id="WP_106342254.1">
    <property type="nucleotide sequence ID" value="NZ_PVTZ01000005.1"/>
</dbReference>
<evidence type="ECO:0000313" key="5">
    <source>
        <dbReference type="Proteomes" id="UP000238836"/>
    </source>
</evidence>
<dbReference type="PANTHER" id="PTHR22946">
    <property type="entry name" value="DIENELACTONE HYDROLASE DOMAIN-CONTAINING PROTEIN-RELATED"/>
    <property type="match status" value="1"/>
</dbReference>
<dbReference type="Proteomes" id="UP000238836">
    <property type="component" value="Unassembled WGS sequence"/>
</dbReference>
<dbReference type="Pfam" id="PF00561">
    <property type="entry name" value="Abhydrolase_1"/>
    <property type="match status" value="1"/>
</dbReference>
<keyword evidence="1" id="KW-0378">Hydrolase</keyword>
<evidence type="ECO:0000256" key="2">
    <source>
        <dbReference type="ARBA" id="ARBA00038115"/>
    </source>
</evidence>
<keyword evidence="5" id="KW-1185">Reference proteome</keyword>
<dbReference type="PANTHER" id="PTHR22946:SF9">
    <property type="entry name" value="POLYKETIDE TRANSFERASE AF380"/>
    <property type="match status" value="1"/>
</dbReference>
<proteinExistence type="inferred from homology"/>
<gene>
    <name evidence="4" type="ORF">CLV36_10568</name>
</gene>
<feature type="domain" description="AB hydrolase-1" evidence="3">
    <location>
        <begin position="32"/>
        <end position="154"/>
    </location>
</feature>
<dbReference type="Gene3D" id="3.40.50.1820">
    <property type="entry name" value="alpha/beta hydrolase"/>
    <property type="match status" value="1"/>
</dbReference>
<dbReference type="InterPro" id="IPR029058">
    <property type="entry name" value="AB_hydrolase_fold"/>
</dbReference>
<organism evidence="4 5">
    <name type="scientific">Laceyella sediminis</name>
    <dbReference type="NCBI Taxonomy" id="573074"/>
    <lineage>
        <taxon>Bacteria</taxon>
        <taxon>Bacillati</taxon>
        <taxon>Bacillota</taxon>
        <taxon>Bacilli</taxon>
        <taxon>Bacillales</taxon>
        <taxon>Thermoactinomycetaceae</taxon>
        <taxon>Laceyella</taxon>
    </lineage>
</organism>
<dbReference type="InterPro" id="IPR000073">
    <property type="entry name" value="AB_hydrolase_1"/>
</dbReference>
<sequence length="284" mass="31756">MNRISFALDLGKEERVIRGDLFLPEDTGRPVPTVLVCHGFKGFKDWGFFPELGRKLAEAGLAAITFNFSMNGVGKDLEHFTELDKFSRNTFSREQEDLARLVQALRQGEIPQATWCDLTRLGIMGHSRGGGNSLLYALDHPEEVKAAVVWNSIHRVDFFQPELLVELRNKGITHVINARTGQRLPIRREVLDDIETNRDRFDLLGRLPQLTQPLLLVQGGQDLPGLYEGAVRMAEAAPQATLHVIQEANHTMGAVHPFAGMTPALEEAIRVTTEFFTHQLGKQG</sequence>
<name>A0ABX5EPA9_9BACL</name>
<evidence type="ECO:0000259" key="3">
    <source>
        <dbReference type="Pfam" id="PF00561"/>
    </source>
</evidence>
<dbReference type="EMBL" id="PVTZ01000005">
    <property type="protein sequence ID" value="PRZ14754.1"/>
    <property type="molecule type" value="Genomic_DNA"/>
</dbReference>
<evidence type="ECO:0000313" key="4">
    <source>
        <dbReference type="EMBL" id="PRZ14754.1"/>
    </source>
</evidence>
<accession>A0ABX5EPA9</accession>
<evidence type="ECO:0000256" key="1">
    <source>
        <dbReference type="ARBA" id="ARBA00022801"/>
    </source>
</evidence>
<dbReference type="GO" id="GO:0004177">
    <property type="term" value="F:aminopeptidase activity"/>
    <property type="evidence" value="ECO:0007669"/>
    <property type="project" value="UniProtKB-KW"/>
</dbReference>
<comment type="caution">
    <text evidence="4">The sequence shown here is derived from an EMBL/GenBank/DDBJ whole genome shotgun (WGS) entry which is preliminary data.</text>
</comment>
<keyword evidence="4" id="KW-0645">Protease</keyword>
<comment type="similarity">
    <text evidence="2">Belongs to the AB hydrolase superfamily. FUS2 hydrolase family.</text>
</comment>
<keyword evidence="4" id="KW-0031">Aminopeptidase</keyword>
<dbReference type="SUPFAM" id="SSF53474">
    <property type="entry name" value="alpha/beta-Hydrolases"/>
    <property type="match status" value="1"/>
</dbReference>
<dbReference type="InterPro" id="IPR050261">
    <property type="entry name" value="FrsA_esterase"/>
</dbReference>